<protein>
    <submittedName>
        <fullName evidence="2">Uncharacterized protein</fullName>
    </submittedName>
</protein>
<feature type="compositionally biased region" description="Basic and acidic residues" evidence="1">
    <location>
        <begin position="56"/>
        <end position="66"/>
    </location>
</feature>
<evidence type="ECO:0000256" key="1">
    <source>
        <dbReference type="SAM" id="MobiDB-lite"/>
    </source>
</evidence>
<reference evidence="2" key="1">
    <citation type="submission" date="2015-04" db="UniProtKB">
        <authorList>
            <consortium name="EnsemblPlants"/>
        </authorList>
    </citation>
    <scope>IDENTIFICATION</scope>
</reference>
<evidence type="ECO:0000313" key="2">
    <source>
        <dbReference type="EnsemblPlants" id="OPUNC10G04280.1"/>
    </source>
</evidence>
<dbReference type="AlphaFoldDB" id="A0A0E0M682"/>
<reference evidence="2" key="2">
    <citation type="submission" date="2018-05" db="EMBL/GenBank/DDBJ databases">
        <title>OpunRS2 (Oryza punctata Reference Sequence Version 2).</title>
        <authorList>
            <person name="Zhang J."/>
            <person name="Kudrna D."/>
            <person name="Lee S."/>
            <person name="Talag J."/>
            <person name="Welchert J."/>
            <person name="Wing R.A."/>
        </authorList>
    </citation>
    <scope>NUCLEOTIDE SEQUENCE [LARGE SCALE GENOMIC DNA]</scope>
</reference>
<evidence type="ECO:0000313" key="3">
    <source>
        <dbReference type="Proteomes" id="UP000026962"/>
    </source>
</evidence>
<organism evidence="2">
    <name type="scientific">Oryza punctata</name>
    <name type="common">Red rice</name>
    <dbReference type="NCBI Taxonomy" id="4537"/>
    <lineage>
        <taxon>Eukaryota</taxon>
        <taxon>Viridiplantae</taxon>
        <taxon>Streptophyta</taxon>
        <taxon>Embryophyta</taxon>
        <taxon>Tracheophyta</taxon>
        <taxon>Spermatophyta</taxon>
        <taxon>Magnoliopsida</taxon>
        <taxon>Liliopsida</taxon>
        <taxon>Poales</taxon>
        <taxon>Poaceae</taxon>
        <taxon>BOP clade</taxon>
        <taxon>Oryzoideae</taxon>
        <taxon>Oryzeae</taxon>
        <taxon>Oryzinae</taxon>
        <taxon>Oryza</taxon>
    </lineage>
</organism>
<dbReference type="HOGENOM" id="CLU_1771072_0_0_1"/>
<proteinExistence type="predicted"/>
<sequence length="147" mass="16054">MDEATSGLALGQVGRCDGHGPRRIKGPFVREAGIIASGDVMLPVHTKKSFVTIKKQQQESHDEGSNGRDNAPNGREFPKAALTGEGEDQQLWSHYRRCGRRSGSSHGGCCHWPPRLSTIWIGARQRSQRTLSVVVDSMGLNDSCDDI</sequence>
<dbReference type="Gramene" id="OPUNC10G04280.1">
    <property type="protein sequence ID" value="OPUNC10G04280.1"/>
    <property type="gene ID" value="OPUNC10G04280"/>
</dbReference>
<accession>A0A0E0M682</accession>
<dbReference type="Proteomes" id="UP000026962">
    <property type="component" value="Chromosome 10"/>
</dbReference>
<feature type="region of interest" description="Disordered" evidence="1">
    <location>
        <begin position="51"/>
        <end position="88"/>
    </location>
</feature>
<name>A0A0E0M682_ORYPU</name>
<dbReference type="EnsemblPlants" id="OPUNC10G04280.1">
    <property type="protein sequence ID" value="OPUNC10G04280.1"/>
    <property type="gene ID" value="OPUNC10G04280"/>
</dbReference>
<feature type="region of interest" description="Disordered" evidence="1">
    <location>
        <begin position="1"/>
        <end position="21"/>
    </location>
</feature>
<keyword evidence="3" id="KW-1185">Reference proteome</keyword>